<organism evidence="3 4">
    <name type="scientific">Mesorhizobium qingshengii</name>
    <dbReference type="NCBI Taxonomy" id="1165689"/>
    <lineage>
        <taxon>Bacteria</taxon>
        <taxon>Pseudomonadati</taxon>
        <taxon>Pseudomonadota</taxon>
        <taxon>Alphaproteobacteria</taxon>
        <taxon>Hyphomicrobiales</taxon>
        <taxon>Phyllobacteriaceae</taxon>
        <taxon>Mesorhizobium</taxon>
    </lineage>
</organism>
<dbReference type="Pfam" id="PF08327">
    <property type="entry name" value="AHSA1"/>
    <property type="match status" value="1"/>
</dbReference>
<sequence>MKDTGSMTNESQGEAAPDALEFEYDLAEPPEKVWRALTMPDLLAAWMMPNDIRPEIGNRFAFAGPGAPIECEILDAEPERLLRYSWRERPQQGDAARQDPLDSTVTFTLARTISGGTHLRIVHDGFARTAMPAFTMAGAGCRLSLGLRGAGQPIAANTPLLLLRAA</sequence>
<name>A0ABT4QTV9_9HYPH</name>
<feature type="domain" description="Activator of Hsp90 ATPase homologue 1/2-like C-terminal" evidence="2">
    <location>
        <begin position="29"/>
        <end position="135"/>
    </location>
</feature>
<comment type="similarity">
    <text evidence="1">Belongs to the AHA1 family.</text>
</comment>
<comment type="caution">
    <text evidence="3">The sequence shown here is derived from an EMBL/GenBank/DDBJ whole genome shotgun (WGS) entry which is preliminary data.</text>
</comment>
<dbReference type="Proteomes" id="UP001152178">
    <property type="component" value="Unassembled WGS sequence"/>
</dbReference>
<proteinExistence type="inferred from homology"/>
<keyword evidence="4" id="KW-1185">Reference proteome</keyword>
<evidence type="ECO:0000313" key="3">
    <source>
        <dbReference type="EMBL" id="MCZ8545000.1"/>
    </source>
</evidence>
<accession>A0ABT4QTV9</accession>
<dbReference type="EMBL" id="JAPFQA010000004">
    <property type="protein sequence ID" value="MCZ8545000.1"/>
    <property type="molecule type" value="Genomic_DNA"/>
</dbReference>
<reference evidence="3" key="1">
    <citation type="submission" date="2022-11" db="EMBL/GenBank/DDBJ databases">
        <authorList>
            <person name="Coimbra C."/>
        </authorList>
    </citation>
    <scope>NUCLEOTIDE SEQUENCE</scope>
    <source>
        <strain evidence="3">Jales19</strain>
    </source>
</reference>
<dbReference type="RefSeq" id="WP_269905500.1">
    <property type="nucleotide sequence ID" value="NZ_JAPFQA010000004.1"/>
</dbReference>
<dbReference type="InterPro" id="IPR023393">
    <property type="entry name" value="START-like_dom_sf"/>
</dbReference>
<evidence type="ECO:0000259" key="2">
    <source>
        <dbReference type="Pfam" id="PF08327"/>
    </source>
</evidence>
<gene>
    <name evidence="3" type="ORF">OOJ09_12465</name>
</gene>
<dbReference type="InterPro" id="IPR013538">
    <property type="entry name" value="ASHA1/2-like_C"/>
</dbReference>
<evidence type="ECO:0000256" key="1">
    <source>
        <dbReference type="ARBA" id="ARBA00006817"/>
    </source>
</evidence>
<dbReference type="CDD" id="cd07814">
    <property type="entry name" value="SRPBCC_CalC_Aha1-like"/>
    <property type="match status" value="1"/>
</dbReference>
<evidence type="ECO:0000313" key="4">
    <source>
        <dbReference type="Proteomes" id="UP001152178"/>
    </source>
</evidence>
<protein>
    <submittedName>
        <fullName evidence="3">SRPBCC domain-containing protein</fullName>
    </submittedName>
</protein>
<dbReference type="SUPFAM" id="SSF55961">
    <property type="entry name" value="Bet v1-like"/>
    <property type="match status" value="1"/>
</dbReference>
<dbReference type="Gene3D" id="3.30.530.20">
    <property type="match status" value="1"/>
</dbReference>